<evidence type="ECO:0000313" key="4">
    <source>
        <dbReference type="Proteomes" id="UP000245771"/>
    </source>
</evidence>
<evidence type="ECO:0000313" key="3">
    <source>
        <dbReference type="EMBL" id="PWN38003.1"/>
    </source>
</evidence>
<gene>
    <name evidence="3" type="ORF">FA14DRAFT_21926</name>
</gene>
<proteinExistence type="predicted"/>
<evidence type="ECO:0000256" key="1">
    <source>
        <dbReference type="SAM" id="MobiDB-lite"/>
    </source>
</evidence>
<keyword evidence="4" id="KW-1185">Reference proteome</keyword>
<feature type="chain" id="PRO_5016325415" evidence="2">
    <location>
        <begin position="19"/>
        <end position="406"/>
    </location>
</feature>
<sequence>MFRSTFFTLFWFVVVVQALPIEYDLKRDIYLTLPSSSKAAEADGAGNVAGQSSLYTLGDGQVSSAPAYVTTSSPMIMAPATTTAQDPTALWTVPMIPSGQFSPMPNIVHHVVSTIAIPQSQAEKPKEGEKKEGEPPKPEEPKPEEGKPAEPKPEEPKPAEPKPEEPKPAEPKPEEPKPEEPKKEGEPKPADPPKARRSLRGSTGKQIVKRQEDDSGTCASEQYIVPVTYTELQGLNEGTLKLQRLGSDSSPEEGCDGADVIVAPVSDEQMEEIQAGTLQLVPLDEPGQVSLEPVVASTGDDSDTAASGNEKPESGPMYDVIPTTPSLTDEEVQDVVQDFTAGKNLLDQQYQSEADDVRNIAGSLKSQGKSIIGDDQDIHITLRRRDHMIYVERKPQAKRSVEGVYR</sequence>
<dbReference type="RefSeq" id="XP_025358305.1">
    <property type="nucleotide sequence ID" value="XM_025502018.1"/>
</dbReference>
<feature type="signal peptide" evidence="2">
    <location>
        <begin position="1"/>
        <end position="18"/>
    </location>
</feature>
<dbReference type="Proteomes" id="UP000245771">
    <property type="component" value="Unassembled WGS sequence"/>
</dbReference>
<dbReference type="GeneID" id="37023799"/>
<protein>
    <submittedName>
        <fullName evidence="3">Uncharacterized protein</fullName>
    </submittedName>
</protein>
<dbReference type="InParanoid" id="A0A316VNK8"/>
<reference evidence="3 4" key="1">
    <citation type="journal article" date="2018" name="Mol. Biol. Evol.">
        <title>Broad Genomic Sampling Reveals a Smut Pathogenic Ancestry of the Fungal Clade Ustilaginomycotina.</title>
        <authorList>
            <person name="Kijpornyongpan T."/>
            <person name="Mondo S.J."/>
            <person name="Barry K."/>
            <person name="Sandor L."/>
            <person name="Lee J."/>
            <person name="Lipzen A."/>
            <person name="Pangilinan J."/>
            <person name="LaButti K."/>
            <person name="Hainaut M."/>
            <person name="Henrissat B."/>
            <person name="Grigoriev I.V."/>
            <person name="Spatafora J.W."/>
            <person name="Aime M.C."/>
        </authorList>
    </citation>
    <scope>NUCLEOTIDE SEQUENCE [LARGE SCALE GENOMIC DNA]</scope>
    <source>
        <strain evidence="3 4">MCA 3882</strain>
    </source>
</reference>
<feature type="region of interest" description="Disordered" evidence="1">
    <location>
        <begin position="117"/>
        <end position="220"/>
    </location>
</feature>
<name>A0A316VNK8_9BASI</name>
<dbReference type="EMBL" id="KZ819602">
    <property type="protein sequence ID" value="PWN38003.1"/>
    <property type="molecule type" value="Genomic_DNA"/>
</dbReference>
<feature type="region of interest" description="Disordered" evidence="1">
    <location>
        <begin position="293"/>
        <end position="319"/>
    </location>
</feature>
<dbReference type="AlphaFoldDB" id="A0A316VNK8"/>
<keyword evidence="2" id="KW-0732">Signal</keyword>
<feature type="compositionally biased region" description="Basic and acidic residues" evidence="1">
    <location>
        <begin position="123"/>
        <end position="194"/>
    </location>
</feature>
<accession>A0A316VNK8</accession>
<evidence type="ECO:0000256" key="2">
    <source>
        <dbReference type="SAM" id="SignalP"/>
    </source>
</evidence>
<organism evidence="3 4">
    <name type="scientific">Meira miltonrushii</name>
    <dbReference type="NCBI Taxonomy" id="1280837"/>
    <lineage>
        <taxon>Eukaryota</taxon>
        <taxon>Fungi</taxon>
        <taxon>Dikarya</taxon>
        <taxon>Basidiomycota</taxon>
        <taxon>Ustilaginomycotina</taxon>
        <taxon>Exobasidiomycetes</taxon>
        <taxon>Exobasidiales</taxon>
        <taxon>Brachybasidiaceae</taxon>
        <taxon>Meira</taxon>
    </lineage>
</organism>